<reference evidence="2" key="1">
    <citation type="submission" date="2017-03" db="EMBL/GenBank/DDBJ databases">
        <title>Phytopthora megakarya and P. palmivora, two closely related causual agents of cacao black pod achieved similar genome size and gene model numbers by different mechanisms.</title>
        <authorList>
            <person name="Ali S."/>
            <person name="Shao J."/>
            <person name="Larry D.J."/>
            <person name="Kronmiller B."/>
            <person name="Shen D."/>
            <person name="Strem M.D."/>
            <person name="Melnick R.L."/>
            <person name="Guiltinan M.J."/>
            <person name="Tyler B.M."/>
            <person name="Meinhardt L.W."/>
            <person name="Bailey B.A."/>
        </authorList>
    </citation>
    <scope>NUCLEOTIDE SEQUENCE [LARGE SCALE GENOMIC DNA]</scope>
    <source>
        <strain evidence="2">zdho120</strain>
    </source>
</reference>
<evidence type="ECO:0008006" key="3">
    <source>
        <dbReference type="Google" id="ProtNLM"/>
    </source>
</evidence>
<dbReference type="OrthoDB" id="124761at2759"/>
<dbReference type="AlphaFoldDB" id="A0A225UIX2"/>
<gene>
    <name evidence="1" type="ORF">PHMEG_00037675</name>
</gene>
<name>A0A225UIX2_9STRA</name>
<keyword evidence="2" id="KW-1185">Reference proteome</keyword>
<proteinExistence type="predicted"/>
<dbReference type="Proteomes" id="UP000198211">
    <property type="component" value="Unassembled WGS sequence"/>
</dbReference>
<dbReference type="EMBL" id="NBNE01016768">
    <property type="protein sequence ID" value="OWY93064.1"/>
    <property type="molecule type" value="Genomic_DNA"/>
</dbReference>
<organism evidence="1 2">
    <name type="scientific">Phytophthora megakarya</name>
    <dbReference type="NCBI Taxonomy" id="4795"/>
    <lineage>
        <taxon>Eukaryota</taxon>
        <taxon>Sar</taxon>
        <taxon>Stramenopiles</taxon>
        <taxon>Oomycota</taxon>
        <taxon>Peronosporomycetes</taxon>
        <taxon>Peronosporales</taxon>
        <taxon>Peronosporaceae</taxon>
        <taxon>Phytophthora</taxon>
    </lineage>
</organism>
<evidence type="ECO:0000313" key="1">
    <source>
        <dbReference type="EMBL" id="OWY93064.1"/>
    </source>
</evidence>
<accession>A0A225UIX2</accession>
<evidence type="ECO:0000313" key="2">
    <source>
        <dbReference type="Proteomes" id="UP000198211"/>
    </source>
</evidence>
<protein>
    <recommendedName>
        <fullName evidence="3">RxLR effector protein</fullName>
    </recommendedName>
</protein>
<comment type="caution">
    <text evidence="1">The sequence shown here is derived from an EMBL/GenBank/DDBJ whole genome shotgun (WGS) entry which is preliminary data.</text>
</comment>
<sequence length="72" mass="8291">MKMRRNEKRSIFNVEKLDDALDPKRADELLDEGKLSGWLSKTALNKALKGSVAEKKEVFTNRLNDKRATQGW</sequence>